<comment type="caution">
    <text evidence="1">The sequence shown here is derived from an EMBL/GenBank/DDBJ whole genome shotgun (WGS) entry which is preliminary data.</text>
</comment>
<keyword evidence="2" id="KW-1185">Reference proteome</keyword>
<dbReference type="CDD" id="cd02961">
    <property type="entry name" value="PDI_a_family"/>
    <property type="match status" value="1"/>
</dbReference>
<protein>
    <recommendedName>
        <fullName evidence="3">Thioredoxin family protein</fullName>
    </recommendedName>
</protein>
<dbReference type="Gene3D" id="3.40.30.10">
    <property type="entry name" value="Glutaredoxin"/>
    <property type="match status" value="1"/>
</dbReference>
<evidence type="ECO:0008006" key="3">
    <source>
        <dbReference type="Google" id="ProtNLM"/>
    </source>
</evidence>
<organism evidence="1 2">
    <name type="scientific">Steroidobacter flavus</name>
    <dbReference type="NCBI Taxonomy" id="1842136"/>
    <lineage>
        <taxon>Bacteria</taxon>
        <taxon>Pseudomonadati</taxon>
        <taxon>Pseudomonadota</taxon>
        <taxon>Gammaproteobacteria</taxon>
        <taxon>Steroidobacterales</taxon>
        <taxon>Steroidobacteraceae</taxon>
        <taxon>Steroidobacter</taxon>
    </lineage>
</organism>
<evidence type="ECO:0000313" key="1">
    <source>
        <dbReference type="EMBL" id="MFC4308443.1"/>
    </source>
</evidence>
<dbReference type="Proteomes" id="UP001595904">
    <property type="component" value="Unassembled WGS sequence"/>
</dbReference>
<dbReference type="SUPFAM" id="SSF52833">
    <property type="entry name" value="Thioredoxin-like"/>
    <property type="match status" value="1"/>
</dbReference>
<dbReference type="InterPro" id="IPR036249">
    <property type="entry name" value="Thioredoxin-like_sf"/>
</dbReference>
<evidence type="ECO:0000313" key="2">
    <source>
        <dbReference type="Proteomes" id="UP001595904"/>
    </source>
</evidence>
<gene>
    <name evidence="1" type="ORF">ACFPN2_05055</name>
</gene>
<name>A0ABV8SLI0_9GAMM</name>
<dbReference type="RefSeq" id="WP_380595535.1">
    <property type="nucleotide sequence ID" value="NZ_JBHSDU010000002.1"/>
</dbReference>
<reference evidence="2" key="1">
    <citation type="journal article" date="2019" name="Int. J. Syst. Evol. Microbiol.">
        <title>The Global Catalogue of Microorganisms (GCM) 10K type strain sequencing project: providing services to taxonomists for standard genome sequencing and annotation.</title>
        <authorList>
            <consortium name="The Broad Institute Genomics Platform"/>
            <consortium name="The Broad Institute Genome Sequencing Center for Infectious Disease"/>
            <person name="Wu L."/>
            <person name="Ma J."/>
        </authorList>
    </citation>
    <scope>NUCLEOTIDE SEQUENCE [LARGE SCALE GENOMIC DNA]</scope>
    <source>
        <strain evidence="2">CGMCC 1.10759</strain>
    </source>
</reference>
<sequence length="279" mass="31943">MRLDDDSFLLTCERSGHEPQQVREAFMNLRHLKVERRLAEQEAQAAIAGYRQVLGDYMDALFLPKVAARVVAENTRIDVPTGAEPVGYYCGLIRSAQRKLATYRPEEMTSDEAAAHASWIEWANSGQYTAATMEEIEAERFAQMPSVVVLTTATFDDAFKAFPEPTIVYFHKPRIGVPDACLRLQRLAREFHPYGRVARVDVLQNNDLATRFMILLSPEPLLLFDMNGSLKGYMSAEEPFETIAAWFERRVAPMRRIMTDPEKRAQLQQWRIQRARGEL</sequence>
<proteinExistence type="predicted"/>
<dbReference type="EMBL" id="JBHSDU010000002">
    <property type="protein sequence ID" value="MFC4308443.1"/>
    <property type="molecule type" value="Genomic_DNA"/>
</dbReference>
<accession>A0ABV8SLI0</accession>